<dbReference type="InParanoid" id="A0A6J2Y586"/>
<organism evidence="1 2">
    <name type="scientific">Sitophilus oryzae</name>
    <name type="common">Rice weevil</name>
    <name type="synonym">Curculio oryzae</name>
    <dbReference type="NCBI Taxonomy" id="7048"/>
    <lineage>
        <taxon>Eukaryota</taxon>
        <taxon>Metazoa</taxon>
        <taxon>Ecdysozoa</taxon>
        <taxon>Arthropoda</taxon>
        <taxon>Hexapoda</taxon>
        <taxon>Insecta</taxon>
        <taxon>Pterygota</taxon>
        <taxon>Neoptera</taxon>
        <taxon>Endopterygota</taxon>
        <taxon>Coleoptera</taxon>
        <taxon>Polyphaga</taxon>
        <taxon>Cucujiformia</taxon>
        <taxon>Curculionidae</taxon>
        <taxon>Dryophthorinae</taxon>
        <taxon>Sitophilus</taxon>
    </lineage>
</organism>
<gene>
    <name evidence="2" type="primary">LOC115884511</name>
</gene>
<proteinExistence type="predicted"/>
<keyword evidence="1" id="KW-1185">Reference proteome</keyword>
<dbReference type="RefSeq" id="XP_030758973.1">
    <property type="nucleotide sequence ID" value="XM_030903113.1"/>
</dbReference>
<name>A0A6J2Y586_SITOR</name>
<dbReference type="GeneID" id="115884511"/>
<protein>
    <submittedName>
        <fullName evidence="2">Uncharacterized protein LOC115884511 isoform X1</fullName>
    </submittedName>
</protein>
<sequence length="306" mass="34910">MEEIEISKVHTVFRDQPISCPWITTQPYPSTEAIKNKLNEFVKNHGQALNNTSKISSTDAQSSSTHFFYFLRLMQLFPDTHPATLHTVLTLSKNNFFYAIDKLLYAKKYKSNYTRKQTYPYKNTRGRGSYTGVRGRAAFNRNHQQYQPVSRSISDDLAEVQRIIGLAEKPYIDVQAMASDENSHVANGQQNINTAHQVVNICMENTDQGVAGSQTFIDNETQEVIEIVCFENDQQIEEQKVDDHMELESFTDNAIENSYLKNQEPPVIVVDGINELNVDGEVKKGCSDLRQLDMELEMNNPKTIDN</sequence>
<dbReference type="OrthoDB" id="6781962at2759"/>
<dbReference type="CDD" id="cd14279">
    <property type="entry name" value="CUE"/>
    <property type="match status" value="1"/>
</dbReference>
<reference evidence="2" key="1">
    <citation type="submission" date="2025-08" db="UniProtKB">
        <authorList>
            <consortium name="RefSeq"/>
        </authorList>
    </citation>
    <scope>IDENTIFICATION</scope>
    <source>
        <tissue evidence="2">Gonads</tissue>
    </source>
</reference>
<evidence type="ECO:0000313" key="2">
    <source>
        <dbReference type="RefSeq" id="XP_030758973.1"/>
    </source>
</evidence>
<dbReference type="AlphaFoldDB" id="A0A6J2Y586"/>
<dbReference type="KEGG" id="soy:115884511"/>
<accession>A0A6J2Y586</accession>
<evidence type="ECO:0000313" key="1">
    <source>
        <dbReference type="Proteomes" id="UP000504635"/>
    </source>
</evidence>
<dbReference type="Proteomes" id="UP000504635">
    <property type="component" value="Unplaced"/>
</dbReference>